<dbReference type="HOGENOM" id="CLU_3204777_0_0_9"/>
<dbReference type="RefSeq" id="WP_006859590.1">
    <property type="nucleotide sequence ID" value="NZ_LR027880.1"/>
</dbReference>
<organism evidence="1 2">
    <name type="scientific">Roseburia intestinalis L1-82</name>
    <dbReference type="NCBI Taxonomy" id="536231"/>
    <lineage>
        <taxon>Bacteria</taxon>
        <taxon>Bacillati</taxon>
        <taxon>Bacillota</taxon>
        <taxon>Clostridia</taxon>
        <taxon>Lachnospirales</taxon>
        <taxon>Lachnospiraceae</taxon>
        <taxon>Roseburia</taxon>
    </lineage>
</organism>
<sequence length="45" mass="5082">MNLLGKVDAWDNLIRIKSESIVQELMGMILKEFCDNDVTSSPLTL</sequence>
<protein>
    <submittedName>
        <fullName evidence="1">Uncharacterized protein</fullName>
    </submittedName>
</protein>
<dbReference type="EMBL" id="ABYJ02000322">
    <property type="protein sequence ID" value="EEU98570.1"/>
    <property type="molecule type" value="Genomic_DNA"/>
</dbReference>
<dbReference type="AlphaFoldDB" id="C7GHY1"/>
<evidence type="ECO:0000313" key="2">
    <source>
        <dbReference type="Proteomes" id="UP000004828"/>
    </source>
</evidence>
<name>C7GHY1_9FIRM</name>
<reference evidence="1 2" key="1">
    <citation type="submission" date="2009-08" db="EMBL/GenBank/DDBJ databases">
        <authorList>
            <person name="Weinstock G."/>
            <person name="Sodergren E."/>
            <person name="Clifton S."/>
            <person name="Fulton L."/>
            <person name="Fulton B."/>
            <person name="Courtney L."/>
            <person name="Fronick C."/>
            <person name="Harrison M."/>
            <person name="Strong C."/>
            <person name="Farmer C."/>
            <person name="Delahaunty K."/>
            <person name="Markovic C."/>
            <person name="Hall O."/>
            <person name="Minx P."/>
            <person name="Tomlinson C."/>
            <person name="Mitreva M."/>
            <person name="Nelson J."/>
            <person name="Hou S."/>
            <person name="Wollam A."/>
            <person name="Pepin K.H."/>
            <person name="Johnson M."/>
            <person name="Bhonagiri V."/>
            <person name="Nash W.E."/>
            <person name="Warren W."/>
            <person name="Chinwalla A."/>
            <person name="Mardis E.R."/>
            <person name="Wilson R.K."/>
        </authorList>
    </citation>
    <scope>NUCLEOTIDE SEQUENCE [LARGE SCALE GENOMIC DNA]</scope>
    <source>
        <strain evidence="1 2">L1-82</strain>
    </source>
</reference>
<gene>
    <name evidence="1" type="ORF">ROSINTL182_09552</name>
</gene>
<comment type="caution">
    <text evidence="1">The sequence shown here is derived from an EMBL/GenBank/DDBJ whole genome shotgun (WGS) entry which is preliminary data.</text>
</comment>
<dbReference type="Proteomes" id="UP000004828">
    <property type="component" value="Unassembled WGS sequence"/>
</dbReference>
<accession>C7GHY1</accession>
<evidence type="ECO:0000313" key="1">
    <source>
        <dbReference type="EMBL" id="EEU98570.1"/>
    </source>
</evidence>
<proteinExistence type="predicted"/>
<dbReference type="GeneID" id="61435428"/>